<evidence type="ECO:0008006" key="6">
    <source>
        <dbReference type="Google" id="ProtNLM"/>
    </source>
</evidence>
<gene>
    <name evidence="4" type="ORF">THITE_2059099</name>
</gene>
<dbReference type="GO" id="GO:0080008">
    <property type="term" value="C:Cul4-RING E3 ubiquitin ligase complex"/>
    <property type="evidence" value="ECO:0007669"/>
    <property type="project" value="TreeGrafter"/>
</dbReference>
<evidence type="ECO:0000256" key="1">
    <source>
        <dbReference type="ARBA" id="ARBA00022574"/>
    </source>
</evidence>
<feature type="compositionally biased region" description="Basic residues" evidence="3">
    <location>
        <begin position="301"/>
        <end position="315"/>
    </location>
</feature>
<sequence length="545" mass="58719">MAATGNLEIPGYYYDSAKRKYFRIEDSRTAPVGAAWSAQNVKRRALEEKEQAERQERMRREALTVKRARALQAPLLGGLLMREAGVTGRGGDAVPIGETMGKVFAGGLRAKGGVNLWPPAGSAAMSSMWVGGGDERRGLGVAYAVFNERLLASSYIPRDTKECINFSYAAQTYPNISFQPRHRWYWAESVVTSVKFHEPSLRLLVARHYKSGGPVTIEQLIPPSDATPAWMVDSDPSGIDVQMAELRGDSANTIYAMEPAPASSPLTCIAGTDRGLIQLRDGELTCLTPPGPRRGGYPAGRRLHQPPPRRSRHHHADPDILPWQRDVLSVAFFHHHHNNNINPASSSSSSLLSSSTGAGHPDLLLAGTRSGHVCLLDLRTPPAAWTAARNTFPHASSAAHVRPVGAWGVLVAGPRSSMALYDVRWLGRGRAGAGSASSAGGGRCWPTLPVVEFPAYRNAAHLQIGLDLLPPETGYGAGLVAAAHDDRTVGLYSLGDGARVDGGDVDGLEASAVVRCLMWQTLPGEKHPGLFVGDGQWIRKYSFWA</sequence>
<proteinExistence type="predicted"/>
<dbReference type="OrthoDB" id="128867at2759"/>
<keyword evidence="5" id="KW-1185">Reference proteome</keyword>
<dbReference type="Proteomes" id="UP000008181">
    <property type="component" value="Chromosome 6"/>
</dbReference>
<evidence type="ECO:0000313" key="4">
    <source>
        <dbReference type="EMBL" id="AEO71702.1"/>
    </source>
</evidence>
<accession>G2RFU8</accession>
<dbReference type="PANTHER" id="PTHR44472:SF1">
    <property type="entry name" value="DDB1 AND CUL4 ASSOCIATED FACTOR 4"/>
    <property type="match status" value="1"/>
</dbReference>
<organism evidence="4 5">
    <name type="scientific">Thermothielavioides terrestris (strain ATCC 38088 / NRRL 8126)</name>
    <name type="common">Thielavia terrestris</name>
    <dbReference type="NCBI Taxonomy" id="578455"/>
    <lineage>
        <taxon>Eukaryota</taxon>
        <taxon>Fungi</taxon>
        <taxon>Dikarya</taxon>
        <taxon>Ascomycota</taxon>
        <taxon>Pezizomycotina</taxon>
        <taxon>Sordariomycetes</taxon>
        <taxon>Sordariomycetidae</taxon>
        <taxon>Sordariales</taxon>
        <taxon>Chaetomiaceae</taxon>
        <taxon>Thermothielavioides</taxon>
        <taxon>Thermothielavioides terrestris</taxon>
    </lineage>
</organism>
<reference evidence="4 5" key="1">
    <citation type="journal article" date="2011" name="Nat. Biotechnol.">
        <title>Comparative genomic analysis of the thermophilic biomass-degrading fungi Myceliophthora thermophila and Thielavia terrestris.</title>
        <authorList>
            <person name="Berka R.M."/>
            <person name="Grigoriev I.V."/>
            <person name="Otillar R."/>
            <person name="Salamov A."/>
            <person name="Grimwood J."/>
            <person name="Reid I."/>
            <person name="Ishmael N."/>
            <person name="John T."/>
            <person name="Darmond C."/>
            <person name="Moisan M.-C."/>
            <person name="Henrissat B."/>
            <person name="Coutinho P.M."/>
            <person name="Lombard V."/>
            <person name="Natvig D.O."/>
            <person name="Lindquist E."/>
            <person name="Schmutz J."/>
            <person name="Lucas S."/>
            <person name="Harris P."/>
            <person name="Powlowski J."/>
            <person name="Bellemare A."/>
            <person name="Taylor D."/>
            <person name="Butler G."/>
            <person name="de Vries R.P."/>
            <person name="Allijn I.E."/>
            <person name="van den Brink J."/>
            <person name="Ushinsky S."/>
            <person name="Storms R."/>
            <person name="Powell A.J."/>
            <person name="Paulsen I.T."/>
            <person name="Elbourne L.D.H."/>
            <person name="Baker S.E."/>
            <person name="Magnuson J."/>
            <person name="LaBoissiere S."/>
            <person name="Clutterbuck A.J."/>
            <person name="Martinez D."/>
            <person name="Wogulis M."/>
            <person name="de Leon A.L."/>
            <person name="Rey M.W."/>
            <person name="Tsang A."/>
        </authorList>
    </citation>
    <scope>NUCLEOTIDE SEQUENCE [LARGE SCALE GENOMIC DNA]</scope>
    <source>
        <strain evidence="5">ATCC 38088 / NRRL 8126</strain>
    </source>
</reference>
<evidence type="ECO:0000313" key="5">
    <source>
        <dbReference type="Proteomes" id="UP000008181"/>
    </source>
</evidence>
<dbReference type="KEGG" id="ttt:THITE_2059099"/>
<dbReference type="PANTHER" id="PTHR44472">
    <property type="entry name" value="DDB1- AND CUL4-ASSOCIATED FACTOR 4-RELATED"/>
    <property type="match status" value="1"/>
</dbReference>
<keyword evidence="1" id="KW-0853">WD repeat</keyword>
<dbReference type="InterPro" id="IPR052254">
    <property type="entry name" value="CUL4-DDB1_E3_ligase_receptor"/>
</dbReference>
<dbReference type="AlphaFoldDB" id="G2RFU8"/>
<protein>
    <recommendedName>
        <fullName evidence="6">Myocyte-specific enhancer factor 2d</fullName>
    </recommendedName>
</protein>
<evidence type="ECO:0000256" key="3">
    <source>
        <dbReference type="SAM" id="MobiDB-lite"/>
    </source>
</evidence>
<dbReference type="RefSeq" id="XP_003658038.1">
    <property type="nucleotide sequence ID" value="XM_003657990.1"/>
</dbReference>
<name>G2RFU8_THETT</name>
<keyword evidence="2" id="KW-0677">Repeat</keyword>
<dbReference type="eggNOG" id="KOG2695">
    <property type="taxonomic scope" value="Eukaryota"/>
</dbReference>
<dbReference type="GeneID" id="11521936"/>
<dbReference type="EMBL" id="CP003014">
    <property type="protein sequence ID" value="AEO71702.1"/>
    <property type="molecule type" value="Genomic_DNA"/>
</dbReference>
<evidence type="ECO:0000256" key="2">
    <source>
        <dbReference type="ARBA" id="ARBA00022737"/>
    </source>
</evidence>
<dbReference type="HOGENOM" id="CLU_030123_0_0_1"/>
<dbReference type="STRING" id="578455.G2RFU8"/>
<feature type="region of interest" description="Disordered" evidence="3">
    <location>
        <begin position="283"/>
        <end position="317"/>
    </location>
</feature>